<dbReference type="Proteomes" id="UP000253303">
    <property type="component" value="Unassembled WGS sequence"/>
</dbReference>
<keyword evidence="1" id="KW-1133">Transmembrane helix</keyword>
<proteinExistence type="predicted"/>
<accession>A0A366LYV1</accession>
<keyword evidence="3" id="KW-1185">Reference proteome</keyword>
<gene>
    <name evidence="2" type="ORF">DP939_21085</name>
</gene>
<dbReference type="EMBL" id="QMEY01000008">
    <property type="protein sequence ID" value="RBQ18362.1"/>
    <property type="molecule type" value="Genomic_DNA"/>
</dbReference>
<keyword evidence="1" id="KW-0472">Membrane</keyword>
<name>A0A366LYV1_9ACTN</name>
<organism evidence="2 3">
    <name type="scientific">Spongiactinospora rosea</name>
    <dbReference type="NCBI Taxonomy" id="2248750"/>
    <lineage>
        <taxon>Bacteria</taxon>
        <taxon>Bacillati</taxon>
        <taxon>Actinomycetota</taxon>
        <taxon>Actinomycetes</taxon>
        <taxon>Streptosporangiales</taxon>
        <taxon>Streptosporangiaceae</taxon>
        <taxon>Spongiactinospora</taxon>
    </lineage>
</organism>
<comment type="caution">
    <text evidence="2">The sequence shown here is derived from an EMBL/GenBank/DDBJ whole genome shotgun (WGS) entry which is preliminary data.</text>
</comment>
<dbReference type="AlphaFoldDB" id="A0A366LYV1"/>
<reference evidence="2 3" key="1">
    <citation type="submission" date="2018-06" db="EMBL/GenBank/DDBJ databases">
        <title>Sphaerisporangium craniellae sp. nov., isolated from a marine sponge in the South China Sea.</title>
        <authorList>
            <person name="Li L."/>
        </authorList>
    </citation>
    <scope>NUCLEOTIDE SEQUENCE [LARGE SCALE GENOMIC DNA]</scope>
    <source>
        <strain evidence="2 3">LHW63015</strain>
    </source>
</reference>
<evidence type="ECO:0000313" key="3">
    <source>
        <dbReference type="Proteomes" id="UP000253303"/>
    </source>
</evidence>
<dbReference type="RefSeq" id="WP_113982442.1">
    <property type="nucleotide sequence ID" value="NZ_QMEY01000008.1"/>
</dbReference>
<protein>
    <submittedName>
        <fullName evidence="2">Uncharacterized protein</fullName>
    </submittedName>
</protein>
<feature type="transmembrane region" description="Helical" evidence="1">
    <location>
        <begin position="36"/>
        <end position="55"/>
    </location>
</feature>
<sequence length="59" mass="6575">MIPVTKPRRLLPTLFVLVTVFFVLYAVKQPERAAQVFLGLMNGIAMLIDAVSRFINALA</sequence>
<keyword evidence="1" id="KW-0812">Transmembrane</keyword>
<evidence type="ECO:0000256" key="1">
    <source>
        <dbReference type="SAM" id="Phobius"/>
    </source>
</evidence>
<evidence type="ECO:0000313" key="2">
    <source>
        <dbReference type="EMBL" id="RBQ18362.1"/>
    </source>
</evidence>